<evidence type="ECO:0000313" key="3">
    <source>
        <dbReference type="Proteomes" id="UP000758168"/>
    </source>
</evidence>
<sequence length="193" mass="20735">MSEPTRLGCGRDADEVWEGLDEPPGPHEQQCPFCQAARASLDELSTATAAMTAADRADPALRTSSSVLDGILGLARVEVRRGRRLPLERPAADELTTELTVSEQAVVGVVWATGDAVPGVQARRCRVELVEQDPADEGDRVRVRVVLGLSVSAAVAIPAVTAELRRRVVEEVDRQVGVEVVSVDLRVEDVHDV</sequence>
<dbReference type="EMBL" id="JAGIOB010000001">
    <property type="protein sequence ID" value="MBP2415884.1"/>
    <property type="molecule type" value="Genomic_DNA"/>
</dbReference>
<comment type="caution">
    <text evidence="2">The sequence shown here is derived from an EMBL/GenBank/DDBJ whole genome shotgun (WGS) entry which is preliminary data.</text>
</comment>
<name>A0ABS4Z4A6_9ACTN</name>
<reference evidence="2 3" key="1">
    <citation type="submission" date="2021-03" db="EMBL/GenBank/DDBJ databases">
        <title>Sequencing the genomes of 1000 actinobacteria strains.</title>
        <authorList>
            <person name="Klenk H.-P."/>
        </authorList>
    </citation>
    <scope>NUCLEOTIDE SEQUENCE [LARGE SCALE GENOMIC DNA]</scope>
    <source>
        <strain evidence="2 3">DSM 12936</strain>
    </source>
</reference>
<feature type="region of interest" description="Disordered" evidence="1">
    <location>
        <begin position="1"/>
        <end position="28"/>
    </location>
</feature>
<evidence type="ECO:0000256" key="1">
    <source>
        <dbReference type="SAM" id="MobiDB-lite"/>
    </source>
</evidence>
<keyword evidence="3" id="KW-1185">Reference proteome</keyword>
<accession>A0ABS4Z4A6</accession>
<evidence type="ECO:0000313" key="2">
    <source>
        <dbReference type="EMBL" id="MBP2415884.1"/>
    </source>
</evidence>
<dbReference type="Proteomes" id="UP000758168">
    <property type="component" value="Unassembled WGS sequence"/>
</dbReference>
<gene>
    <name evidence="2" type="ORF">JOF54_000806</name>
</gene>
<protein>
    <submittedName>
        <fullName evidence="2">Alkaline shock family protein YloU</fullName>
    </submittedName>
</protein>
<organism evidence="2 3">
    <name type="scientific">Microlunatus capsulatus</name>
    <dbReference type="NCBI Taxonomy" id="99117"/>
    <lineage>
        <taxon>Bacteria</taxon>
        <taxon>Bacillati</taxon>
        <taxon>Actinomycetota</taxon>
        <taxon>Actinomycetes</taxon>
        <taxon>Propionibacteriales</taxon>
        <taxon>Propionibacteriaceae</taxon>
        <taxon>Microlunatus</taxon>
    </lineage>
</organism>
<proteinExistence type="predicted"/>
<dbReference type="RefSeq" id="WP_210053195.1">
    <property type="nucleotide sequence ID" value="NZ_BAAAMH010000021.1"/>
</dbReference>